<reference evidence="3" key="2">
    <citation type="submission" date="2016-11" db="EMBL/GenBank/DDBJ databases">
        <authorList>
            <person name="Jaros S."/>
            <person name="Januszkiewicz K."/>
            <person name="Wedrychowicz H."/>
        </authorList>
    </citation>
    <scope>NUCLEOTIDE SEQUENCE [LARGE SCALE GENOMIC DNA]</scope>
    <source>
        <strain evidence="3">DX253</strain>
    </source>
</reference>
<dbReference type="PATRIC" id="fig|797209.4.peg.3692"/>
<dbReference type="InterPro" id="IPR004360">
    <property type="entry name" value="Glyas_Fos-R_dOase_dom"/>
</dbReference>
<dbReference type="InterPro" id="IPR029068">
    <property type="entry name" value="Glyas_Bleomycin-R_OHBP_Dase"/>
</dbReference>
<feature type="domain" description="VOC" evidence="1">
    <location>
        <begin position="4"/>
        <end position="128"/>
    </location>
</feature>
<dbReference type="RefSeq" id="WP_007982458.1">
    <property type="nucleotide sequence ID" value="NZ_AEMG01000025.1"/>
</dbReference>
<dbReference type="PROSITE" id="PS51819">
    <property type="entry name" value="VOC"/>
    <property type="match status" value="1"/>
</dbReference>
<sequence length="130" mass="14535">MMTEIGRTTLLVDDYDDAIEFYAETLGFEVLYDDELEEGYRAVHVGRSGRSPVGIWLMEPSGEAERALVGEQTGDQPAFVFYTDDCRKTYETLSDRGVTFLGEPKSDESGVHVHFEDPYGTKIVLVELAA</sequence>
<dbReference type="EMBL" id="FRAN01000003">
    <property type="protein sequence ID" value="SHK77012.1"/>
    <property type="molecule type" value="Genomic_DNA"/>
</dbReference>
<organism evidence="2 4">
    <name type="scientific">Haladaptatus paucihalophilus DX253</name>
    <dbReference type="NCBI Taxonomy" id="797209"/>
    <lineage>
        <taxon>Archaea</taxon>
        <taxon>Methanobacteriati</taxon>
        <taxon>Methanobacteriota</taxon>
        <taxon>Stenosarchaea group</taxon>
        <taxon>Halobacteria</taxon>
        <taxon>Halobacteriales</taxon>
        <taxon>Haladaptataceae</taxon>
        <taxon>Haladaptatus</taxon>
    </lineage>
</organism>
<evidence type="ECO:0000259" key="1">
    <source>
        <dbReference type="PROSITE" id="PS51819"/>
    </source>
</evidence>
<evidence type="ECO:0000313" key="5">
    <source>
        <dbReference type="Proteomes" id="UP000184203"/>
    </source>
</evidence>
<reference evidence="5" key="3">
    <citation type="submission" date="2016-11" db="EMBL/GenBank/DDBJ databases">
        <authorList>
            <person name="Varghese N."/>
            <person name="Submissions S."/>
        </authorList>
    </citation>
    <scope>NUCLEOTIDE SEQUENCE [LARGE SCALE GENOMIC DNA]</scope>
    <source>
        <strain evidence="5">DX253</strain>
    </source>
</reference>
<evidence type="ECO:0000313" key="4">
    <source>
        <dbReference type="Proteomes" id="UP000003751"/>
    </source>
</evidence>
<dbReference type="EMBL" id="AEMG01000025">
    <property type="protein sequence ID" value="EFW90543.1"/>
    <property type="molecule type" value="Genomic_DNA"/>
</dbReference>
<dbReference type="Proteomes" id="UP000184203">
    <property type="component" value="Unassembled WGS sequence"/>
</dbReference>
<protein>
    <submittedName>
        <fullName evidence="3">Catechol 2,3-dioxygenase</fullName>
    </submittedName>
    <submittedName>
        <fullName evidence="2">Glyoxalase/bleomycin resistance protein/dioxygenase</fullName>
    </submittedName>
</protein>
<name>E7QY77_HALPU</name>
<evidence type="ECO:0000313" key="2">
    <source>
        <dbReference type="EMBL" id="EFW90543.1"/>
    </source>
</evidence>
<keyword evidence="5" id="KW-1185">Reference proteome</keyword>
<dbReference type="Proteomes" id="UP000003751">
    <property type="component" value="Unassembled WGS sequence"/>
</dbReference>
<dbReference type="InterPro" id="IPR037523">
    <property type="entry name" value="VOC_core"/>
</dbReference>
<keyword evidence="2" id="KW-0223">Dioxygenase</keyword>
<dbReference type="OrthoDB" id="358887at2157"/>
<dbReference type="GO" id="GO:0051213">
    <property type="term" value="F:dioxygenase activity"/>
    <property type="evidence" value="ECO:0007669"/>
    <property type="project" value="UniProtKB-KW"/>
</dbReference>
<gene>
    <name evidence="3" type="ORF">SAMN05444342_2124</name>
    <name evidence="2" type="ORF">ZOD2009_18834</name>
</gene>
<dbReference type="eggNOG" id="arCOG02708">
    <property type="taxonomic scope" value="Archaea"/>
</dbReference>
<dbReference type="AlphaFoldDB" id="E7QY77"/>
<dbReference type="STRING" id="797209.GCA_000376445_02873"/>
<dbReference type="PANTHER" id="PTHR36437">
    <property type="entry name" value="GLYOXALASE/BLEOMYCIN RESISTANCE PROTEIN/DIOXYGENASE"/>
    <property type="match status" value="1"/>
</dbReference>
<dbReference type="PANTHER" id="PTHR36437:SF2">
    <property type="entry name" value="GLYOXALASE_BLEOMYCIN RESISTANCE PROTEIN_DIOXYGENASE"/>
    <property type="match status" value="1"/>
</dbReference>
<dbReference type="Gene3D" id="3.10.180.10">
    <property type="entry name" value="2,3-Dihydroxybiphenyl 1,2-Dioxygenase, domain 1"/>
    <property type="match status" value="1"/>
</dbReference>
<evidence type="ECO:0000313" key="3">
    <source>
        <dbReference type="EMBL" id="SHK77012.1"/>
    </source>
</evidence>
<dbReference type="SUPFAM" id="SSF54593">
    <property type="entry name" value="Glyoxalase/Bleomycin resistance protein/Dihydroxybiphenyl dioxygenase"/>
    <property type="match status" value="1"/>
</dbReference>
<dbReference type="Pfam" id="PF00903">
    <property type="entry name" value="Glyoxalase"/>
    <property type="match status" value="1"/>
</dbReference>
<accession>E7QY77</accession>
<reference evidence="2 4" key="1">
    <citation type="journal article" date="2014" name="ISME J.">
        <title>Trehalose/2-sulfotrehalose biosynthesis and glycine-betaine uptake are widely spread mechanisms for osmoadaptation in the Halobacteriales.</title>
        <authorList>
            <person name="Youssef N.H."/>
            <person name="Savage-Ashlock K.N."/>
            <person name="McCully A.L."/>
            <person name="Luedtke B."/>
            <person name="Shaw E.I."/>
            <person name="Hoff W.D."/>
            <person name="Elshahed M.S."/>
        </authorList>
    </citation>
    <scope>NUCLEOTIDE SEQUENCE [LARGE SCALE GENOMIC DNA]</scope>
    <source>
        <strain evidence="2 4">DX253</strain>
    </source>
</reference>
<keyword evidence="2" id="KW-0560">Oxidoreductase</keyword>
<proteinExistence type="predicted"/>